<evidence type="ECO:0000256" key="1">
    <source>
        <dbReference type="SAM" id="MobiDB-lite"/>
    </source>
</evidence>
<proteinExistence type="predicted"/>
<organism evidence="3 4">
    <name type="scientific">Flavobacterium album</name>
    <dbReference type="NCBI Taxonomy" id="2175091"/>
    <lineage>
        <taxon>Bacteria</taxon>
        <taxon>Pseudomonadati</taxon>
        <taxon>Bacteroidota</taxon>
        <taxon>Flavobacteriia</taxon>
        <taxon>Flavobacteriales</taxon>
        <taxon>Flavobacteriaceae</taxon>
        <taxon>Flavobacterium</taxon>
    </lineage>
</organism>
<dbReference type="KEGG" id="falb:HYN59_05500"/>
<dbReference type="GO" id="GO:0005886">
    <property type="term" value="C:plasma membrane"/>
    <property type="evidence" value="ECO:0007669"/>
    <property type="project" value="TreeGrafter"/>
</dbReference>
<dbReference type="EMBL" id="CP029186">
    <property type="protein sequence ID" value="AWH84605.1"/>
    <property type="molecule type" value="Genomic_DNA"/>
</dbReference>
<keyword evidence="4" id="KW-1185">Reference proteome</keyword>
<reference evidence="3 4" key="1">
    <citation type="submission" date="2018-04" db="EMBL/GenBank/DDBJ databases">
        <title>Genome sequencing of Flavobacterium sp. HYN0059.</title>
        <authorList>
            <person name="Yi H."/>
            <person name="Baek C."/>
        </authorList>
    </citation>
    <scope>NUCLEOTIDE SEQUENCE [LARGE SCALE GENOMIC DNA]</scope>
    <source>
        <strain evidence="3 4">HYN0059</strain>
    </source>
</reference>
<name>A0A2S1QW40_9FLAO</name>
<feature type="transmembrane region" description="Helical" evidence="2">
    <location>
        <begin position="81"/>
        <end position="100"/>
    </location>
</feature>
<protein>
    <submittedName>
        <fullName evidence="3">DUF805 domain-containing protein</fullName>
    </submittedName>
</protein>
<feature type="transmembrane region" description="Helical" evidence="2">
    <location>
        <begin position="51"/>
        <end position="69"/>
    </location>
</feature>
<dbReference type="OrthoDB" id="9812349at2"/>
<dbReference type="PANTHER" id="PTHR34980:SF2">
    <property type="entry name" value="INNER MEMBRANE PROTEIN YHAH-RELATED"/>
    <property type="match status" value="1"/>
</dbReference>
<dbReference type="RefSeq" id="WP_108777311.1">
    <property type="nucleotide sequence ID" value="NZ_CP029186.1"/>
</dbReference>
<feature type="region of interest" description="Disordered" evidence="1">
    <location>
        <begin position="108"/>
        <end position="130"/>
    </location>
</feature>
<keyword evidence="2" id="KW-1133">Transmembrane helix</keyword>
<accession>A0A2S1QW40</accession>
<dbReference type="AlphaFoldDB" id="A0A2S1QW40"/>
<dbReference type="Pfam" id="PF05656">
    <property type="entry name" value="DUF805"/>
    <property type="match status" value="1"/>
</dbReference>
<evidence type="ECO:0000313" key="3">
    <source>
        <dbReference type="EMBL" id="AWH84605.1"/>
    </source>
</evidence>
<dbReference type="InterPro" id="IPR008523">
    <property type="entry name" value="DUF805"/>
</dbReference>
<dbReference type="Proteomes" id="UP000244929">
    <property type="component" value="Chromosome"/>
</dbReference>
<keyword evidence="2" id="KW-0472">Membrane</keyword>
<evidence type="ECO:0000256" key="2">
    <source>
        <dbReference type="SAM" id="Phobius"/>
    </source>
</evidence>
<dbReference type="PANTHER" id="PTHR34980">
    <property type="entry name" value="INNER MEMBRANE PROTEIN-RELATED-RELATED"/>
    <property type="match status" value="1"/>
</dbReference>
<gene>
    <name evidence="3" type="ORF">HYN59_05500</name>
</gene>
<keyword evidence="2" id="KW-0812">Transmembrane</keyword>
<sequence>MEWYLKVVRDNYANFSGRARRSEYWYFILFNLIFLIALYVLAMLIGTIGMALYGIYALATFVPGLAVAVRRLHDINKSGWYYFVVLIPIVGGIWLLVLLATEGDRGPNQYGPDPKNNYNEFDEIGAKETY</sequence>
<evidence type="ECO:0000313" key="4">
    <source>
        <dbReference type="Proteomes" id="UP000244929"/>
    </source>
</evidence>
<feature type="transmembrane region" description="Helical" evidence="2">
    <location>
        <begin position="24"/>
        <end position="45"/>
    </location>
</feature>